<keyword evidence="6 16" id="KW-0028">Amino-acid biosynthesis</keyword>
<keyword evidence="12" id="KW-0457">Lysine biosynthesis</keyword>
<dbReference type="Proteomes" id="UP000198668">
    <property type="component" value="Unassembled WGS sequence"/>
</dbReference>
<dbReference type="NCBIfam" id="NF005154">
    <property type="entry name" value="PRK06635.1-2"/>
    <property type="match status" value="1"/>
</dbReference>
<keyword evidence="10 14" id="KW-0067">ATP-binding</keyword>
<evidence type="ECO:0000313" key="20">
    <source>
        <dbReference type="Proteomes" id="UP000198668"/>
    </source>
</evidence>
<keyword evidence="8 14" id="KW-0547">Nucleotide-binding</keyword>
<dbReference type="SUPFAM" id="SSF53633">
    <property type="entry name" value="Carbamate kinase-like"/>
    <property type="match status" value="1"/>
</dbReference>
<feature type="domain" description="Aspartate/glutamate/uridylate kinase" evidence="17">
    <location>
        <begin position="3"/>
        <end position="228"/>
    </location>
</feature>
<reference evidence="19 20" key="1">
    <citation type="submission" date="2016-10" db="EMBL/GenBank/DDBJ databases">
        <authorList>
            <person name="de Groot N.N."/>
        </authorList>
    </citation>
    <scope>NUCLEOTIDE SEQUENCE [LARGE SCALE GENOMIC DNA]</scope>
    <source>
        <strain evidence="19 20">DSM 27630</strain>
    </source>
</reference>
<name>A0A1I3BPW9_9LACT</name>
<dbReference type="UniPathway" id="UPA00034">
    <property type="reaction ID" value="UER00015"/>
</dbReference>
<dbReference type="Gene3D" id="3.40.1160.10">
    <property type="entry name" value="Acetylglutamate kinase-like"/>
    <property type="match status" value="1"/>
</dbReference>
<feature type="domain" description="Aspartokinase ACT" evidence="18">
    <location>
        <begin position="336"/>
        <end position="394"/>
    </location>
</feature>
<dbReference type="NCBIfam" id="TIGR00657">
    <property type="entry name" value="asp_kinases"/>
    <property type="match status" value="1"/>
</dbReference>
<evidence type="ECO:0000256" key="16">
    <source>
        <dbReference type="RuleBase" id="RU004249"/>
    </source>
</evidence>
<feature type="binding site" evidence="14">
    <location>
        <position position="74"/>
    </location>
    <ligand>
        <name>substrate</name>
    </ligand>
</feature>
<dbReference type="GO" id="GO:0019877">
    <property type="term" value="P:diaminopimelate biosynthetic process"/>
    <property type="evidence" value="ECO:0007669"/>
    <property type="project" value="UniProtKB-KW"/>
</dbReference>
<dbReference type="GO" id="GO:0009088">
    <property type="term" value="P:threonine biosynthetic process"/>
    <property type="evidence" value="ECO:0007669"/>
    <property type="project" value="UniProtKB-UniPathway"/>
</dbReference>
<evidence type="ECO:0000259" key="17">
    <source>
        <dbReference type="Pfam" id="PF00696"/>
    </source>
</evidence>
<evidence type="ECO:0000256" key="6">
    <source>
        <dbReference type="ARBA" id="ARBA00022605"/>
    </source>
</evidence>
<comment type="function">
    <text evidence="1">Catalyzes the phosphorylation of the beta-carboxyl group of aspartic acid with ATP to yield 4-phospho-L-aspartate, which is involved in the branched biosynthetic pathway leading to the biosynthesis of amino acids threonine, isoleucine and methionine.</text>
</comment>
<dbReference type="EC" id="2.7.2.4" evidence="15"/>
<dbReference type="EMBL" id="FOQE01000008">
    <property type="protein sequence ID" value="SFH64322.1"/>
    <property type="molecule type" value="Genomic_DNA"/>
</dbReference>
<dbReference type="FunFam" id="3.40.1160.10:FF:000002">
    <property type="entry name" value="Aspartokinase"/>
    <property type="match status" value="1"/>
</dbReference>
<dbReference type="NCBIfam" id="NF005155">
    <property type="entry name" value="PRK06635.1-4"/>
    <property type="match status" value="1"/>
</dbReference>
<protein>
    <recommendedName>
        <fullName evidence="15">Aspartokinase</fullName>
        <ecNumber evidence="15">2.7.2.4</ecNumber>
    </recommendedName>
</protein>
<dbReference type="InterPro" id="IPR054352">
    <property type="entry name" value="ACT_Aspartokinase"/>
</dbReference>
<dbReference type="Pfam" id="PF00696">
    <property type="entry name" value="AA_kinase"/>
    <property type="match status" value="1"/>
</dbReference>
<comment type="pathway">
    <text evidence="4 16">Amino-acid biosynthesis; L-threonine biosynthesis; L-threonine from L-aspartate: step 1/5.</text>
</comment>
<evidence type="ECO:0000256" key="14">
    <source>
        <dbReference type="PIRSR" id="PIRSR000726-1"/>
    </source>
</evidence>
<sequence>MERVVMKFGGSSVATIDKIKQVAQLVVQRKQEVKDLVVVVSAMGKSTNHLIELAGELSNEPSECEMDLLMATGEMVSSALLAIYLNAIGSKACSLTGFQVGLKTSGAHMQGKIENAGSEKLDQCLAEGAIAVVTGFQGIDEAGEITTLGRGGSDTSAVALAAVLNARCEIYTDVAGIYTADPRIRQQAYKLDHVTYEETMEMANLGAKVLEPRSVEMANRYHVPLYVALNTGDIIGTQILSEDERMEKTTLTNVSKIDEVLLVNLKAGDNKDLNITECFLRLAHAHINIDIISHTVDHEGNRLTSFTSTTGSKTKIERILKELAADYTFTEDVSKVSIIGSAMRNQTGIAARAFDVFYAQDIPFYSVSTSEISISYVVDTAASNQIVNALADEFGL</sequence>
<accession>A0A1I3BPW9</accession>
<dbReference type="RefSeq" id="WP_047389837.1">
    <property type="nucleotide sequence ID" value="NZ_FOQE01000008.1"/>
</dbReference>
<dbReference type="PANTHER" id="PTHR21499:SF68">
    <property type="entry name" value="ASPARTOKINASE 2"/>
    <property type="match status" value="1"/>
</dbReference>
<dbReference type="GO" id="GO:0005829">
    <property type="term" value="C:cytosol"/>
    <property type="evidence" value="ECO:0007669"/>
    <property type="project" value="TreeGrafter"/>
</dbReference>
<feature type="binding site" evidence="14">
    <location>
        <begin position="172"/>
        <end position="173"/>
    </location>
    <ligand>
        <name>ATP</name>
        <dbReference type="ChEBI" id="CHEBI:30616"/>
    </ligand>
</feature>
<dbReference type="GO" id="GO:0009090">
    <property type="term" value="P:homoserine biosynthetic process"/>
    <property type="evidence" value="ECO:0007669"/>
    <property type="project" value="TreeGrafter"/>
</dbReference>
<evidence type="ECO:0000256" key="8">
    <source>
        <dbReference type="ARBA" id="ARBA00022741"/>
    </source>
</evidence>
<feature type="binding site" evidence="14">
    <location>
        <position position="178"/>
    </location>
    <ligand>
        <name>ATP</name>
        <dbReference type="ChEBI" id="CHEBI:30616"/>
    </ligand>
</feature>
<evidence type="ECO:0000256" key="7">
    <source>
        <dbReference type="ARBA" id="ARBA00022679"/>
    </source>
</evidence>
<evidence type="ECO:0000256" key="10">
    <source>
        <dbReference type="ARBA" id="ARBA00022840"/>
    </source>
</evidence>
<comment type="pathway">
    <text evidence="2 16">Amino-acid biosynthesis; L-lysine biosynthesis via DAP pathway; (S)-tetrahydrodipicolinate from L-aspartate: step 1/4.</text>
</comment>
<dbReference type="PANTHER" id="PTHR21499">
    <property type="entry name" value="ASPARTATE KINASE"/>
    <property type="match status" value="1"/>
</dbReference>
<feature type="binding site" evidence="14">
    <location>
        <position position="183"/>
    </location>
    <ligand>
        <name>ATP</name>
        <dbReference type="ChEBI" id="CHEBI:30616"/>
    </ligand>
</feature>
<dbReference type="CDD" id="cd04261">
    <property type="entry name" value="AAK_AKii-LysC-BS"/>
    <property type="match status" value="1"/>
</dbReference>
<dbReference type="UniPathway" id="UPA00050">
    <property type="reaction ID" value="UER00461"/>
</dbReference>
<keyword evidence="20" id="KW-1185">Reference proteome</keyword>
<dbReference type="PIRSF" id="PIRSF000726">
    <property type="entry name" value="Asp_kin"/>
    <property type="match status" value="1"/>
</dbReference>
<keyword evidence="11" id="KW-0220">Diaminopimelate biosynthesis</keyword>
<dbReference type="Gene3D" id="3.30.2130.10">
    <property type="entry name" value="VC0802-like"/>
    <property type="match status" value="1"/>
</dbReference>
<feature type="binding site" evidence="14">
    <location>
        <position position="47"/>
    </location>
    <ligand>
        <name>substrate</name>
    </ligand>
</feature>
<evidence type="ECO:0000256" key="15">
    <source>
        <dbReference type="RuleBase" id="RU003448"/>
    </source>
</evidence>
<dbReference type="InterPro" id="IPR045865">
    <property type="entry name" value="ACT-like_dom_sf"/>
</dbReference>
<dbReference type="GO" id="GO:0009089">
    <property type="term" value="P:lysine biosynthetic process via diaminopimelate"/>
    <property type="evidence" value="ECO:0007669"/>
    <property type="project" value="UniProtKB-UniPathway"/>
</dbReference>
<keyword evidence="9 15" id="KW-0418">Kinase</keyword>
<dbReference type="InterPro" id="IPR001341">
    <property type="entry name" value="Asp_kinase"/>
</dbReference>
<dbReference type="InterPro" id="IPR001048">
    <property type="entry name" value="Asp/Glu/Uridylate_kinase"/>
</dbReference>
<dbReference type="InterPro" id="IPR005260">
    <property type="entry name" value="Asp_kin_monofn"/>
</dbReference>
<dbReference type="GO" id="GO:0004072">
    <property type="term" value="F:aspartate kinase activity"/>
    <property type="evidence" value="ECO:0007669"/>
    <property type="project" value="UniProtKB-EC"/>
</dbReference>
<proteinExistence type="inferred from homology"/>
<dbReference type="InterPro" id="IPR036393">
    <property type="entry name" value="AceGlu_kinase-like_sf"/>
</dbReference>
<keyword evidence="7 15" id="KW-0808">Transferase</keyword>
<evidence type="ECO:0000256" key="12">
    <source>
        <dbReference type="ARBA" id="ARBA00023154"/>
    </source>
</evidence>
<evidence type="ECO:0000256" key="2">
    <source>
        <dbReference type="ARBA" id="ARBA00004766"/>
    </source>
</evidence>
<dbReference type="OrthoDB" id="9799110at2"/>
<evidence type="ECO:0000313" key="19">
    <source>
        <dbReference type="EMBL" id="SFH64322.1"/>
    </source>
</evidence>
<evidence type="ECO:0000256" key="3">
    <source>
        <dbReference type="ARBA" id="ARBA00004986"/>
    </source>
</evidence>
<comment type="pathway">
    <text evidence="3 16">Amino-acid biosynthesis; L-methionine biosynthesis via de novo pathway; L-homoserine from L-aspartate: step 1/3.</text>
</comment>
<feature type="binding site" evidence="14">
    <location>
        <begin position="208"/>
        <end position="209"/>
    </location>
    <ligand>
        <name>ATP</name>
        <dbReference type="ChEBI" id="CHEBI:30616"/>
    </ligand>
</feature>
<dbReference type="AlphaFoldDB" id="A0A1I3BPW9"/>
<dbReference type="SUPFAM" id="SSF55021">
    <property type="entry name" value="ACT-like"/>
    <property type="match status" value="1"/>
</dbReference>
<dbReference type="InterPro" id="IPR018042">
    <property type="entry name" value="Aspartate_kinase_CS"/>
</dbReference>
<evidence type="ECO:0000256" key="9">
    <source>
        <dbReference type="ARBA" id="ARBA00022777"/>
    </source>
</evidence>
<comment type="similarity">
    <text evidence="5 15">Belongs to the aspartokinase family.</text>
</comment>
<evidence type="ECO:0000256" key="5">
    <source>
        <dbReference type="ARBA" id="ARBA00010122"/>
    </source>
</evidence>
<dbReference type="CDD" id="cd04923">
    <property type="entry name" value="ACT_AK-LysC-DapG-like_2"/>
    <property type="match status" value="1"/>
</dbReference>
<organism evidence="19 20">
    <name type="scientific">Pisciglobus halotolerans</name>
    <dbReference type="NCBI Taxonomy" id="745365"/>
    <lineage>
        <taxon>Bacteria</taxon>
        <taxon>Bacillati</taxon>
        <taxon>Bacillota</taxon>
        <taxon>Bacilli</taxon>
        <taxon>Lactobacillales</taxon>
        <taxon>Carnobacteriaceae</taxon>
    </lineage>
</organism>
<dbReference type="UniPathway" id="UPA00051">
    <property type="reaction ID" value="UER00462"/>
</dbReference>
<feature type="binding site" evidence="14">
    <location>
        <begin position="7"/>
        <end position="10"/>
    </location>
    <ligand>
        <name>ATP</name>
        <dbReference type="ChEBI" id="CHEBI:30616"/>
    </ligand>
</feature>
<dbReference type="PROSITE" id="PS00324">
    <property type="entry name" value="ASPARTOKINASE"/>
    <property type="match status" value="1"/>
</dbReference>
<dbReference type="GO" id="GO:0005524">
    <property type="term" value="F:ATP binding"/>
    <property type="evidence" value="ECO:0007669"/>
    <property type="project" value="UniProtKB-KW"/>
</dbReference>
<evidence type="ECO:0000256" key="4">
    <source>
        <dbReference type="ARBA" id="ARBA00005139"/>
    </source>
</evidence>
<evidence type="ECO:0000259" key="18">
    <source>
        <dbReference type="Pfam" id="PF22468"/>
    </source>
</evidence>
<dbReference type="Pfam" id="PF22468">
    <property type="entry name" value="ACT_9"/>
    <property type="match status" value="1"/>
</dbReference>
<dbReference type="InterPro" id="IPR041740">
    <property type="entry name" value="AKii-LysC-BS"/>
</dbReference>
<comment type="catalytic activity">
    <reaction evidence="13 15">
        <text>L-aspartate + ATP = 4-phospho-L-aspartate + ADP</text>
        <dbReference type="Rhea" id="RHEA:23776"/>
        <dbReference type="ChEBI" id="CHEBI:29991"/>
        <dbReference type="ChEBI" id="CHEBI:30616"/>
        <dbReference type="ChEBI" id="CHEBI:57535"/>
        <dbReference type="ChEBI" id="CHEBI:456216"/>
        <dbReference type="EC" id="2.7.2.4"/>
    </reaction>
</comment>
<evidence type="ECO:0000256" key="11">
    <source>
        <dbReference type="ARBA" id="ARBA00022915"/>
    </source>
</evidence>
<gene>
    <name evidence="19" type="ORF">SAMN04489868_10859</name>
</gene>
<evidence type="ECO:0000256" key="1">
    <source>
        <dbReference type="ARBA" id="ARBA00003121"/>
    </source>
</evidence>
<evidence type="ECO:0000256" key="13">
    <source>
        <dbReference type="ARBA" id="ARBA00047872"/>
    </source>
</evidence>